<comment type="caution">
    <text evidence="1">The sequence shown here is derived from an EMBL/GenBank/DDBJ whole genome shotgun (WGS) entry which is preliminary data.</text>
</comment>
<proteinExistence type="predicted"/>
<keyword evidence="2" id="KW-1185">Reference proteome</keyword>
<organism evidence="1 2">
    <name type="scientific">Nostoc minutum NIES-26</name>
    <dbReference type="NCBI Taxonomy" id="1844469"/>
    <lineage>
        <taxon>Bacteria</taxon>
        <taxon>Bacillati</taxon>
        <taxon>Cyanobacteriota</taxon>
        <taxon>Cyanophyceae</taxon>
        <taxon>Nostocales</taxon>
        <taxon>Nostocaceae</taxon>
        <taxon>Nostoc</taxon>
    </lineage>
</organism>
<dbReference type="Proteomes" id="UP000252107">
    <property type="component" value="Unassembled WGS sequence"/>
</dbReference>
<dbReference type="AlphaFoldDB" id="A0A367RW99"/>
<protein>
    <submittedName>
        <fullName evidence="1">Uncharacterized protein</fullName>
    </submittedName>
</protein>
<dbReference type="EMBL" id="LXQD01000042">
    <property type="protein sequence ID" value="RCJ40828.1"/>
    <property type="molecule type" value="Genomic_DNA"/>
</dbReference>
<sequence>MSATVSNKILPYHVFDGGISVCKESHDEQGDWYPPIILPYFWKDNALWVSRSLPELGYEKAIPIDANRRFPKHTDFFIAVGVVLCGYAKVDGYIPVFLKELQGDEAILWRL</sequence>
<evidence type="ECO:0000313" key="1">
    <source>
        <dbReference type="EMBL" id="RCJ40828.1"/>
    </source>
</evidence>
<name>A0A367RW99_9NOSO</name>
<evidence type="ECO:0000313" key="2">
    <source>
        <dbReference type="Proteomes" id="UP000252107"/>
    </source>
</evidence>
<reference evidence="1" key="1">
    <citation type="submission" date="2016-04" db="EMBL/GenBank/DDBJ databases">
        <authorList>
            <person name="Tabuchi Yagui T.R."/>
        </authorList>
    </citation>
    <scope>NUCLEOTIDE SEQUENCE [LARGE SCALE GENOMIC DNA]</scope>
    <source>
        <strain evidence="1">NIES-26</strain>
    </source>
</reference>
<gene>
    <name evidence="1" type="ORF">A6770_37410</name>
</gene>
<accession>A0A367RW99</accession>